<reference evidence="1" key="1">
    <citation type="submission" date="2019-08" db="EMBL/GenBank/DDBJ databases">
        <authorList>
            <person name="Kucharzyk K."/>
            <person name="Murdoch R.W."/>
            <person name="Higgins S."/>
            <person name="Loffler F."/>
        </authorList>
    </citation>
    <scope>NUCLEOTIDE SEQUENCE</scope>
</reference>
<protein>
    <submittedName>
        <fullName evidence="1">Uncharacterized protein</fullName>
    </submittedName>
</protein>
<accession>A0A645F968</accession>
<organism evidence="1">
    <name type="scientific">bioreactor metagenome</name>
    <dbReference type="NCBI Taxonomy" id="1076179"/>
    <lineage>
        <taxon>unclassified sequences</taxon>
        <taxon>metagenomes</taxon>
        <taxon>ecological metagenomes</taxon>
    </lineage>
</organism>
<sequence>MAKSGVLRYVVREVTGVAAGKHVCEHLGRHLRSHLVIVSECAVALAQQRFGLESGLRGRFRFAKELDRRVEILVRRKQSEHSRAGLSLYHHAHIAVRHAQYLAYVRDRADVVQILFRRRVNGYLALRDEENILIPLHRLFKRVDRHRAFHVKMHKHIREYSHSAKCQHRQICNILFHCKFSFPTRLKSLRLLRQRGCRLPQHALFA</sequence>
<gene>
    <name evidence="1" type="ORF">SDC9_157172</name>
</gene>
<dbReference type="AlphaFoldDB" id="A0A645F968"/>
<proteinExistence type="predicted"/>
<dbReference type="EMBL" id="VSSQ01056005">
    <property type="protein sequence ID" value="MPN09879.1"/>
    <property type="molecule type" value="Genomic_DNA"/>
</dbReference>
<comment type="caution">
    <text evidence="1">The sequence shown here is derived from an EMBL/GenBank/DDBJ whole genome shotgun (WGS) entry which is preliminary data.</text>
</comment>
<dbReference type="AntiFam" id="ANF00086">
    <property type="entry name" value="Shadow ORF (opposite lon)"/>
</dbReference>
<name>A0A645F968_9ZZZZ</name>
<evidence type="ECO:0000313" key="1">
    <source>
        <dbReference type="EMBL" id="MPN09879.1"/>
    </source>
</evidence>